<dbReference type="Proteomes" id="UP000269721">
    <property type="component" value="Unassembled WGS sequence"/>
</dbReference>
<evidence type="ECO:0000313" key="2">
    <source>
        <dbReference type="EMBL" id="RKO82991.1"/>
    </source>
</evidence>
<accession>A0A4P9VTX0</accession>
<gene>
    <name evidence="2" type="ORF">BDK51DRAFT_49270</name>
</gene>
<feature type="region of interest" description="Disordered" evidence="1">
    <location>
        <begin position="1"/>
        <end position="88"/>
    </location>
</feature>
<sequence>MPPCRQVLRSDSERPADAPGPTETRRLVRQRNKPRHLVGINKIVAMPSEHSTKHKKAKKSSNAAAKPSHSSSQDKKPKADPIPEPSSHFKRVATKMFLHLAPKFARDAMAGVHEYLNRF</sequence>
<name>A0A4P9VTX0_9FUNG</name>
<dbReference type="EMBL" id="ML001808">
    <property type="protein sequence ID" value="RKO82991.1"/>
    <property type="molecule type" value="Genomic_DNA"/>
</dbReference>
<feature type="compositionally biased region" description="Basic residues" evidence="1">
    <location>
        <begin position="27"/>
        <end position="36"/>
    </location>
</feature>
<feature type="compositionally biased region" description="Basic and acidic residues" evidence="1">
    <location>
        <begin position="72"/>
        <end position="81"/>
    </location>
</feature>
<reference evidence="3" key="1">
    <citation type="journal article" date="2018" name="Nat. Microbiol.">
        <title>Leveraging single-cell genomics to expand the fungal tree of life.</title>
        <authorList>
            <person name="Ahrendt S.R."/>
            <person name="Quandt C.A."/>
            <person name="Ciobanu D."/>
            <person name="Clum A."/>
            <person name="Salamov A."/>
            <person name="Andreopoulos B."/>
            <person name="Cheng J.F."/>
            <person name="Woyke T."/>
            <person name="Pelin A."/>
            <person name="Henrissat B."/>
            <person name="Reynolds N.K."/>
            <person name="Benny G.L."/>
            <person name="Smith M.E."/>
            <person name="James T.Y."/>
            <person name="Grigoriev I.V."/>
        </authorList>
    </citation>
    <scope>NUCLEOTIDE SEQUENCE [LARGE SCALE GENOMIC DNA]</scope>
</reference>
<dbReference type="OrthoDB" id="10250504at2759"/>
<proteinExistence type="predicted"/>
<keyword evidence="3" id="KW-1185">Reference proteome</keyword>
<dbReference type="AlphaFoldDB" id="A0A4P9VTX0"/>
<protein>
    <submittedName>
        <fullName evidence="2">Uncharacterized protein</fullName>
    </submittedName>
</protein>
<evidence type="ECO:0000256" key="1">
    <source>
        <dbReference type="SAM" id="MobiDB-lite"/>
    </source>
</evidence>
<feature type="compositionally biased region" description="Low complexity" evidence="1">
    <location>
        <begin position="60"/>
        <end position="71"/>
    </location>
</feature>
<organism evidence="2 3">
    <name type="scientific">Blyttiomyces helicus</name>
    <dbReference type="NCBI Taxonomy" id="388810"/>
    <lineage>
        <taxon>Eukaryota</taxon>
        <taxon>Fungi</taxon>
        <taxon>Fungi incertae sedis</taxon>
        <taxon>Chytridiomycota</taxon>
        <taxon>Chytridiomycota incertae sedis</taxon>
        <taxon>Chytridiomycetes</taxon>
        <taxon>Chytridiomycetes incertae sedis</taxon>
        <taxon>Blyttiomyces</taxon>
    </lineage>
</organism>
<evidence type="ECO:0000313" key="3">
    <source>
        <dbReference type="Proteomes" id="UP000269721"/>
    </source>
</evidence>